<evidence type="ECO:0000256" key="1">
    <source>
        <dbReference type="SAM" id="SignalP"/>
    </source>
</evidence>
<dbReference type="RefSeq" id="WP_277275971.1">
    <property type="nucleotide sequence ID" value="NZ_JAROCY010000004.1"/>
</dbReference>
<accession>A0ABT6CFS3</accession>
<evidence type="ECO:0000313" key="2">
    <source>
        <dbReference type="EMBL" id="MDF8332773.1"/>
    </source>
</evidence>
<protein>
    <submittedName>
        <fullName evidence="2">Acetylxylan esterase</fullName>
    </submittedName>
</protein>
<feature type="chain" id="PRO_5045958241" evidence="1">
    <location>
        <begin position="25"/>
        <end position="229"/>
    </location>
</feature>
<dbReference type="EMBL" id="JAROCY010000004">
    <property type="protein sequence ID" value="MDF8332773.1"/>
    <property type="molecule type" value="Genomic_DNA"/>
</dbReference>
<organism evidence="2 3">
    <name type="scientific">Novosphingobium cyanobacteriorum</name>
    <dbReference type="NCBI Taxonomy" id="3024215"/>
    <lineage>
        <taxon>Bacteria</taxon>
        <taxon>Pseudomonadati</taxon>
        <taxon>Pseudomonadota</taxon>
        <taxon>Alphaproteobacteria</taxon>
        <taxon>Sphingomonadales</taxon>
        <taxon>Sphingomonadaceae</taxon>
        <taxon>Novosphingobium</taxon>
    </lineage>
</organism>
<dbReference type="Proteomes" id="UP001222770">
    <property type="component" value="Unassembled WGS sequence"/>
</dbReference>
<keyword evidence="1" id="KW-0732">Signal</keyword>
<comment type="caution">
    <text evidence="2">The sequence shown here is derived from an EMBL/GenBank/DDBJ whole genome shotgun (WGS) entry which is preliminary data.</text>
</comment>
<reference evidence="2 3" key="1">
    <citation type="submission" date="2023-03" db="EMBL/GenBank/DDBJ databases">
        <title>Novosphingobium cyanobacteriorum sp. nov., isolated from a eutrophic reservoir during the Microcystis bloom period.</title>
        <authorList>
            <person name="Kang M."/>
            <person name="Le V."/>
            <person name="Ko S.-R."/>
            <person name="Lee S.-A."/>
            <person name="Ahn C.-Y."/>
        </authorList>
    </citation>
    <scope>NUCLEOTIDE SEQUENCE [LARGE SCALE GENOMIC DNA]</scope>
    <source>
        <strain evidence="2 3">HBC54</strain>
    </source>
</reference>
<feature type="signal peptide" evidence="1">
    <location>
        <begin position="1"/>
        <end position="24"/>
    </location>
</feature>
<name>A0ABT6CFS3_9SPHN</name>
<sequence>MIRLTRLRRAAGALLCLAAPPALGQAPAALAPYFAPASTGSASPDEEGFIRRWMLLEPMVKPNRTNQLFTSAYVRQAFVDDRPSGIDSTIPRDGTAITHRGATLRWHALDAAQWDAKLFYFAAAYGKPTYGVIFWATTVIEAPREIQDAHLAVGSNSASMWWLNGTETAALFGDRRMVMDDVVSPAVTLKKGRNVLTGAVINGPGLSDFAVRFVDGKGAPIRDIKISLR</sequence>
<evidence type="ECO:0000313" key="3">
    <source>
        <dbReference type="Proteomes" id="UP001222770"/>
    </source>
</evidence>
<gene>
    <name evidence="2" type="ORF">POM99_06150</name>
</gene>
<proteinExistence type="predicted"/>
<keyword evidence="3" id="KW-1185">Reference proteome</keyword>